<organism evidence="4 5">
    <name type="scientific">Thalassobacillus devorans</name>
    <dbReference type="NCBI Taxonomy" id="279813"/>
    <lineage>
        <taxon>Bacteria</taxon>
        <taxon>Bacillati</taxon>
        <taxon>Bacillota</taxon>
        <taxon>Bacilli</taxon>
        <taxon>Bacillales</taxon>
        <taxon>Bacillaceae</taxon>
        <taxon>Thalassobacillus</taxon>
    </lineage>
</organism>
<reference evidence="5" key="1">
    <citation type="journal article" date="2019" name="Int. J. Syst. Evol. Microbiol.">
        <title>The Global Catalogue of Microorganisms (GCM) 10K type strain sequencing project: providing services to taxonomists for standard genome sequencing and annotation.</title>
        <authorList>
            <consortium name="The Broad Institute Genomics Platform"/>
            <consortium name="The Broad Institute Genome Sequencing Center for Infectious Disease"/>
            <person name="Wu L."/>
            <person name="Ma J."/>
        </authorList>
    </citation>
    <scope>NUCLEOTIDE SEQUENCE [LARGE SCALE GENOMIC DNA]</scope>
    <source>
        <strain evidence="5">CCM 7282</strain>
    </source>
</reference>
<dbReference type="InterPro" id="IPR013785">
    <property type="entry name" value="Aldolase_TIM"/>
</dbReference>
<gene>
    <name evidence="4" type="primary">tenI</name>
    <name evidence="4" type="ORF">GCM10007216_03040</name>
</gene>
<dbReference type="Pfam" id="PF02581">
    <property type="entry name" value="TMP-TENI"/>
    <property type="match status" value="1"/>
</dbReference>
<dbReference type="Proteomes" id="UP000619534">
    <property type="component" value="Unassembled WGS sequence"/>
</dbReference>
<evidence type="ECO:0000259" key="3">
    <source>
        <dbReference type="Pfam" id="PF02581"/>
    </source>
</evidence>
<name>A0ABQ1NFY7_9BACI</name>
<protein>
    <submittedName>
        <fullName evidence="4">Thiazole tautomerase</fullName>
    </submittedName>
</protein>
<dbReference type="PANTHER" id="PTHR20857">
    <property type="entry name" value="THIAMINE-PHOSPHATE PYROPHOSPHORYLASE"/>
    <property type="match status" value="1"/>
</dbReference>
<evidence type="ECO:0000256" key="1">
    <source>
        <dbReference type="ARBA" id="ARBA00004948"/>
    </source>
</evidence>
<comment type="caution">
    <text evidence="4">The sequence shown here is derived from an EMBL/GenBank/DDBJ whole genome shotgun (WGS) entry which is preliminary data.</text>
</comment>
<dbReference type="EMBL" id="BMCJ01000001">
    <property type="protein sequence ID" value="GGC75880.1"/>
    <property type="molecule type" value="Genomic_DNA"/>
</dbReference>
<dbReference type="RefSeq" id="WP_062444674.1">
    <property type="nucleotide sequence ID" value="NZ_BMCJ01000001.1"/>
</dbReference>
<keyword evidence="5" id="KW-1185">Reference proteome</keyword>
<comment type="pathway">
    <text evidence="1">Cofactor biosynthesis; thiamine diphosphate biosynthesis.</text>
</comment>
<keyword evidence="2" id="KW-0784">Thiamine biosynthesis</keyword>
<dbReference type="Gene3D" id="3.20.20.70">
    <property type="entry name" value="Aldolase class I"/>
    <property type="match status" value="1"/>
</dbReference>
<dbReference type="CDD" id="cd00564">
    <property type="entry name" value="TMP_TenI"/>
    <property type="match status" value="1"/>
</dbReference>
<evidence type="ECO:0000313" key="4">
    <source>
        <dbReference type="EMBL" id="GGC75880.1"/>
    </source>
</evidence>
<evidence type="ECO:0000256" key="2">
    <source>
        <dbReference type="ARBA" id="ARBA00022977"/>
    </source>
</evidence>
<feature type="domain" description="Thiamine phosphate synthase/TenI" evidence="3">
    <location>
        <begin position="3"/>
        <end position="179"/>
    </location>
</feature>
<proteinExistence type="predicted"/>
<dbReference type="InterPro" id="IPR036206">
    <property type="entry name" value="ThiamineP_synth_sf"/>
</dbReference>
<dbReference type="SUPFAM" id="SSF51391">
    <property type="entry name" value="Thiamin phosphate synthase"/>
    <property type="match status" value="1"/>
</dbReference>
<dbReference type="InterPro" id="IPR022998">
    <property type="entry name" value="ThiamineP_synth_TenI"/>
</dbReference>
<dbReference type="PANTHER" id="PTHR20857:SF22">
    <property type="entry name" value="THIAZOLE TAUTOMERASE"/>
    <property type="match status" value="1"/>
</dbReference>
<accession>A0ABQ1NFY7</accession>
<sequence length="203" mass="21853">MKLVAVTNGKMETRELSVVLKEIEPLVDSIILREHHLAEADYQLMVEELIASGADRDKVCVHSRPGVARKTGVSNLHLKEKGSGVTEVKQADPFLKVGVSVHSLQAARQAEEEGADYVMFGHVYATDSKKGMAPRGIEELESITSSIDIPVSAIGGITPDRIVEIQEAGAAGVAVMSGIFEAAQPLQAVKRYVKELTIHEGTL</sequence>
<evidence type="ECO:0000313" key="5">
    <source>
        <dbReference type="Proteomes" id="UP000619534"/>
    </source>
</evidence>